<dbReference type="InterPro" id="IPR002921">
    <property type="entry name" value="Fungal_lipase-type"/>
</dbReference>
<organism evidence="3 4">
    <name type="scientific">Faecalibacterium prausnitzii</name>
    <dbReference type="NCBI Taxonomy" id="853"/>
    <lineage>
        <taxon>Bacteria</taxon>
        <taxon>Bacillati</taxon>
        <taxon>Bacillota</taxon>
        <taxon>Clostridia</taxon>
        <taxon>Eubacteriales</taxon>
        <taxon>Oscillospiraceae</taxon>
        <taxon>Faecalibacterium</taxon>
    </lineage>
</organism>
<dbReference type="RefSeq" id="WP_158401407.1">
    <property type="nucleotide sequence ID" value="NZ_PRLB01000011.1"/>
</dbReference>
<dbReference type="Pfam" id="PF01764">
    <property type="entry name" value="Lipase_3"/>
    <property type="match status" value="1"/>
</dbReference>
<feature type="signal peptide" evidence="1">
    <location>
        <begin position="1"/>
        <end position="27"/>
    </location>
</feature>
<dbReference type="SUPFAM" id="SSF53474">
    <property type="entry name" value="alpha/beta-Hydrolases"/>
    <property type="match status" value="1"/>
</dbReference>
<accession>A0A329TTP8</accession>
<reference evidence="3 4" key="1">
    <citation type="submission" date="2018-02" db="EMBL/GenBank/DDBJ databases">
        <title>Complete genome sequencing of Faecalibacterium prausnitzii strains isolated from the human gut.</title>
        <authorList>
            <person name="Fitzgerald B.C."/>
            <person name="Shkoporov A.N."/>
            <person name="Ross P.R."/>
            <person name="Hill C."/>
        </authorList>
    </citation>
    <scope>NUCLEOTIDE SEQUENCE [LARGE SCALE GENOMIC DNA]</scope>
    <source>
        <strain evidence="3 4">APC942/32-1</strain>
    </source>
</reference>
<keyword evidence="1" id="KW-0732">Signal</keyword>
<feature type="domain" description="Fungal lipase-type" evidence="2">
    <location>
        <begin position="178"/>
        <end position="304"/>
    </location>
</feature>
<dbReference type="AlphaFoldDB" id="A0A329TTP8"/>
<dbReference type="Proteomes" id="UP000251144">
    <property type="component" value="Unassembled WGS sequence"/>
</dbReference>
<dbReference type="Gene3D" id="3.40.50.1820">
    <property type="entry name" value="alpha/beta hydrolase"/>
    <property type="match status" value="1"/>
</dbReference>
<dbReference type="InterPro" id="IPR029058">
    <property type="entry name" value="AB_hydrolase_fold"/>
</dbReference>
<evidence type="ECO:0000313" key="3">
    <source>
        <dbReference type="EMBL" id="RAW53437.1"/>
    </source>
</evidence>
<name>A0A329TTP8_9FIRM</name>
<comment type="caution">
    <text evidence="3">The sequence shown here is derived from an EMBL/GenBank/DDBJ whole genome shotgun (WGS) entry which is preliminary data.</text>
</comment>
<evidence type="ECO:0000256" key="1">
    <source>
        <dbReference type="SAM" id="SignalP"/>
    </source>
</evidence>
<protein>
    <submittedName>
        <fullName evidence="3">Lipase</fullName>
    </submittedName>
</protein>
<gene>
    <name evidence="3" type="ORF">C4N26_10885</name>
</gene>
<dbReference type="GO" id="GO:0006629">
    <property type="term" value="P:lipid metabolic process"/>
    <property type="evidence" value="ECO:0007669"/>
    <property type="project" value="InterPro"/>
</dbReference>
<dbReference type="EMBL" id="PRLB01000011">
    <property type="protein sequence ID" value="RAW53437.1"/>
    <property type="molecule type" value="Genomic_DNA"/>
</dbReference>
<proteinExistence type="predicted"/>
<evidence type="ECO:0000313" key="4">
    <source>
        <dbReference type="Proteomes" id="UP000251144"/>
    </source>
</evidence>
<dbReference type="OrthoDB" id="2243827at2"/>
<feature type="chain" id="PRO_5016393612" evidence="1">
    <location>
        <begin position="28"/>
        <end position="522"/>
    </location>
</feature>
<evidence type="ECO:0000259" key="2">
    <source>
        <dbReference type="Pfam" id="PF01764"/>
    </source>
</evidence>
<sequence>MKRRDFCKALVCSAALAPGLVLPRAEAAAKSQTVGRAVPAGNYTMSFRSELSQMDIEHEYYYSDSFFAHTSIRYDHQLALATLGMVTAAFNTWASDAKYWANGDVGRENSLDAAYTKLGFGDVKYRYYDVDVGKAGDFVGWSTARKTITLNGKRTTIVALILRGGGYGGEWVSNLHTGTGHAHGGFIIPVHEVFADLKNYLAAARQKGELGVVKLWMGGYSRGAVVANLLAARVNRELSGLERENVFVYTFATPVALGPQDYPDLQQDYDNNHNADGSLKESWGESNIFNIISSGDIVPHLLPEEWGFHRNGNDRFLPSTRNEEELEDLNEMGKNDFGPTPLDFSWLATDKETNEVMLRMEEYFISRENYHEKYEAALMDMIQCAFIRSEKEVTQNKVLDDGEVIQRLRTLTHLKNMDYWKISRAVWAASTMSRAVLKRVDAENIPIRAQQIVVPILAVGLCYGLESEAVSLIAKYILMFVSMKSAPDDAIRAAFCHHCENYIALMEYYAPSEHCMEATTRT</sequence>